<dbReference type="Proteomes" id="UP001651050">
    <property type="component" value="Unassembled WGS sequence"/>
</dbReference>
<accession>A0ABT0J2X3</accession>
<evidence type="ECO:0008006" key="3">
    <source>
        <dbReference type="Google" id="ProtNLM"/>
    </source>
</evidence>
<evidence type="ECO:0000313" key="2">
    <source>
        <dbReference type="Proteomes" id="UP001651050"/>
    </source>
</evidence>
<reference evidence="1 2" key="1">
    <citation type="submission" date="2022-02" db="EMBL/GenBank/DDBJ databases">
        <title>The car tank lid bacteriome: a reservoir of bacteria with potential in bioremediation of fuel.</title>
        <authorList>
            <person name="Vidal-Verdu A."/>
            <person name="Gomez-Martinez D."/>
            <person name="Latorre-Perez A."/>
            <person name="Pereto J."/>
            <person name="Porcar M."/>
        </authorList>
    </citation>
    <scope>NUCLEOTIDE SEQUENCE [LARGE SCALE GENOMIC DNA]</scope>
    <source>
        <strain evidence="1 2">4D.3</strain>
    </source>
</reference>
<protein>
    <recommendedName>
        <fullName evidence="3">Glycosyl hydrolase-like 10 domain-containing protein</fullName>
    </recommendedName>
</protein>
<evidence type="ECO:0000313" key="1">
    <source>
        <dbReference type="EMBL" id="MCK9793836.1"/>
    </source>
</evidence>
<proteinExistence type="predicted"/>
<keyword evidence="2" id="KW-1185">Reference proteome</keyword>
<gene>
    <name evidence="1" type="ORF">M1843_08775</name>
</gene>
<comment type="caution">
    <text evidence="1">The sequence shown here is derived from an EMBL/GenBank/DDBJ whole genome shotgun (WGS) entry which is preliminary data.</text>
</comment>
<dbReference type="EMBL" id="JALQCY010000002">
    <property type="protein sequence ID" value="MCK9793836.1"/>
    <property type="molecule type" value="Genomic_DNA"/>
</dbReference>
<organism evidence="1 2">
    <name type="scientific">Isoptericola peretonis</name>
    <dbReference type="NCBI Taxonomy" id="2918523"/>
    <lineage>
        <taxon>Bacteria</taxon>
        <taxon>Bacillati</taxon>
        <taxon>Actinomycetota</taxon>
        <taxon>Actinomycetes</taxon>
        <taxon>Micrococcales</taxon>
        <taxon>Promicromonosporaceae</taxon>
        <taxon>Isoptericola</taxon>
    </lineage>
</organism>
<dbReference type="RefSeq" id="WP_416343667.1">
    <property type="nucleotide sequence ID" value="NZ_JALQCY010000002.1"/>
</dbReference>
<dbReference type="Gene3D" id="3.20.20.80">
    <property type="entry name" value="Glycosidases"/>
    <property type="match status" value="1"/>
</dbReference>
<name>A0ABT0J2X3_9MICO</name>
<sequence>MVVALGAAVAAAVLVARPWQDVPPILRPAEPPPAERSVSVDFGIVTDPSTNWSAVDRRLDAAGANGVDLNAGRVEFTAFDWPAHPEVAAEPGTDHLARAARALHESAGDAPRQIGLIVDAYVPAWITEDPSVAGVAVDGTRAEYQASASALAHGEVGDRLVEYVAALGERYDPSRIAVTELFLNRYSFGDDDLELYREMTGADDWPRDADGEIDEDAPELGAWRSEVLAGLLARMRAALDEVRDGEGTQIELAADVRVDWDDPAAGAPSSGHDYEILLGAADRLVVWAYVGPRDRTPADVERLTASLAEAGFDMRRFTVSVGLWAGSADADPPQAISPALMAETIEASTTHGVEDVNVTPLSHLSAGRWAALRSVWGASTAPTPTP</sequence>